<dbReference type="InterPro" id="IPR010767">
    <property type="entry name" value="Phage_CGC-2007_Cje0229"/>
</dbReference>
<reference evidence="3 4" key="1">
    <citation type="submission" date="2018-05" db="EMBL/GenBank/DDBJ databases">
        <title>Nocardioides silvaticus genome.</title>
        <authorList>
            <person name="Li C."/>
            <person name="Wang G."/>
        </authorList>
    </citation>
    <scope>NUCLEOTIDE SEQUENCE [LARGE SCALE GENOMIC DNA]</scope>
    <source>
        <strain evidence="3 4">CCTCC AB 2018079</strain>
    </source>
</reference>
<dbReference type="AlphaFoldDB" id="A0A316TGR3"/>
<dbReference type="Pfam" id="PF07087">
    <property type="entry name" value="DUF1353"/>
    <property type="match status" value="1"/>
</dbReference>
<organism evidence="3 4">
    <name type="scientific">Nocardioides silvaticus</name>
    <dbReference type="NCBI Taxonomy" id="2201891"/>
    <lineage>
        <taxon>Bacteria</taxon>
        <taxon>Bacillati</taxon>
        <taxon>Actinomycetota</taxon>
        <taxon>Actinomycetes</taxon>
        <taxon>Propionibacteriales</taxon>
        <taxon>Nocardioidaceae</taxon>
        <taxon>Nocardioides</taxon>
    </lineage>
</organism>
<name>A0A316TGR3_9ACTN</name>
<comment type="caution">
    <text evidence="3">The sequence shown here is derived from an EMBL/GenBank/DDBJ whole genome shotgun (WGS) entry which is preliminary data.</text>
</comment>
<dbReference type="RefSeq" id="WP_109695023.1">
    <property type="nucleotide sequence ID" value="NZ_QGDD01000006.1"/>
</dbReference>
<dbReference type="EMBL" id="QGDD01000006">
    <property type="protein sequence ID" value="PWN02345.1"/>
    <property type="molecule type" value="Genomic_DNA"/>
</dbReference>
<feature type="transmembrane region" description="Helical" evidence="2">
    <location>
        <begin position="170"/>
        <end position="197"/>
    </location>
</feature>
<dbReference type="Proteomes" id="UP000245507">
    <property type="component" value="Unassembled WGS sequence"/>
</dbReference>
<sequence>MELGPTTPQPTAFYDGGLPPGGPRRDLPAKIMLERIEEAVDGRPRESFRMLRRIAYDDERYGEILVPADPAAFATDFASVPTLLTWLVPRTGAHLPAALVHDGLVGNQDYLASQEIERVEADLVFRRAMRDSGIPLIRRWLVWSAVSLGTIWSGSASWSGAQRLRYRVAAFGSLLVVAALGVIATLDLVDVVAWLPWMGADRGFLLELVGGLAGAVVVPLVLGLTWGRFAIAGAITGIALAVLLHVTALLLAVTGAYQLAERVARRTPLFGLVATGVVLAASVVLTLLLVGTADMG</sequence>
<evidence type="ECO:0000313" key="3">
    <source>
        <dbReference type="EMBL" id="PWN02345.1"/>
    </source>
</evidence>
<keyword evidence="2" id="KW-0472">Membrane</keyword>
<feature type="transmembrane region" description="Helical" evidence="2">
    <location>
        <begin position="230"/>
        <end position="257"/>
    </location>
</feature>
<feature type="transmembrane region" description="Helical" evidence="2">
    <location>
        <begin position="269"/>
        <end position="290"/>
    </location>
</feature>
<evidence type="ECO:0000256" key="1">
    <source>
        <dbReference type="SAM" id="MobiDB-lite"/>
    </source>
</evidence>
<gene>
    <name evidence="3" type="ORF">DJ010_14685</name>
</gene>
<keyword evidence="4" id="KW-1185">Reference proteome</keyword>
<evidence type="ECO:0008006" key="5">
    <source>
        <dbReference type="Google" id="ProtNLM"/>
    </source>
</evidence>
<feature type="transmembrane region" description="Helical" evidence="2">
    <location>
        <begin position="204"/>
        <end position="224"/>
    </location>
</feature>
<evidence type="ECO:0000313" key="4">
    <source>
        <dbReference type="Proteomes" id="UP000245507"/>
    </source>
</evidence>
<protein>
    <recommendedName>
        <fullName evidence="5">DUF1353 domain-containing protein</fullName>
    </recommendedName>
</protein>
<keyword evidence="2" id="KW-1133">Transmembrane helix</keyword>
<dbReference type="OrthoDB" id="4476615at2"/>
<feature type="region of interest" description="Disordered" evidence="1">
    <location>
        <begin position="1"/>
        <end position="26"/>
    </location>
</feature>
<proteinExistence type="predicted"/>
<evidence type="ECO:0000256" key="2">
    <source>
        <dbReference type="SAM" id="Phobius"/>
    </source>
</evidence>
<feature type="transmembrane region" description="Helical" evidence="2">
    <location>
        <begin position="140"/>
        <end position="158"/>
    </location>
</feature>
<accession>A0A316TGR3</accession>
<keyword evidence="2" id="KW-0812">Transmembrane</keyword>